<comment type="caution">
    <text evidence="1">The sequence shown here is derived from an EMBL/GenBank/DDBJ whole genome shotgun (WGS) entry which is preliminary data.</text>
</comment>
<organism evidence="1 2">
    <name type="scientific">Chryseobacterium mucoviscidosis</name>
    <dbReference type="NCBI Taxonomy" id="1945581"/>
    <lineage>
        <taxon>Bacteria</taxon>
        <taxon>Pseudomonadati</taxon>
        <taxon>Bacteroidota</taxon>
        <taxon>Flavobacteriia</taxon>
        <taxon>Flavobacteriales</taxon>
        <taxon>Weeksellaceae</taxon>
        <taxon>Chryseobacterium group</taxon>
        <taxon>Chryseobacterium</taxon>
    </lineage>
</organism>
<name>A0A202CDI5_9FLAO</name>
<evidence type="ECO:0000313" key="1">
    <source>
        <dbReference type="EMBL" id="OVE61664.1"/>
    </source>
</evidence>
<proteinExistence type="predicted"/>
<evidence type="ECO:0000313" key="2">
    <source>
        <dbReference type="Proteomes" id="UP000196355"/>
    </source>
</evidence>
<dbReference type="Proteomes" id="UP000196355">
    <property type="component" value="Unassembled WGS sequence"/>
</dbReference>
<keyword evidence="2" id="KW-1185">Reference proteome</keyword>
<protein>
    <submittedName>
        <fullName evidence="1">Uncharacterized protein</fullName>
    </submittedName>
</protein>
<dbReference type="AlphaFoldDB" id="A0A202CDI5"/>
<dbReference type="RefSeq" id="WP_087706118.1">
    <property type="nucleotide sequence ID" value="NZ_MVAG01000057.1"/>
</dbReference>
<dbReference type="EMBL" id="MVAG01000057">
    <property type="protein sequence ID" value="OVE61664.1"/>
    <property type="molecule type" value="Genomic_DNA"/>
</dbReference>
<sequence length="102" mass="11804">MEKAEKISAEQMNEVKETLANTAVSELEQGEDFEKLDYTTVEFGYIYLRDGKYESLFKIITDKKTVFFAAQKGSLMRLQDSFTEGHFQATTEQMLAFHGDWK</sequence>
<accession>A0A202CDI5</accession>
<gene>
    <name evidence="1" type="ORF">B0E34_01435</name>
</gene>
<reference evidence="2" key="1">
    <citation type="submission" date="2017-02" db="EMBL/GenBank/DDBJ databases">
        <authorList>
            <person name="Tetz G."/>
            <person name="Tetz V."/>
        </authorList>
    </citation>
    <scope>NUCLEOTIDE SEQUENCE [LARGE SCALE GENOMIC DNA]</scope>
    <source>
        <strain evidence="2">VT16-26</strain>
    </source>
</reference>